<dbReference type="SUPFAM" id="SSF140383">
    <property type="entry name" value="BSD domain-like"/>
    <property type="match status" value="1"/>
</dbReference>
<evidence type="ECO:0000256" key="1">
    <source>
        <dbReference type="ARBA" id="ARBA00004123"/>
    </source>
</evidence>
<dbReference type="Pfam" id="PF08567">
    <property type="entry name" value="PH_TFIIH"/>
    <property type="match status" value="1"/>
</dbReference>
<evidence type="ECO:0000313" key="8">
    <source>
        <dbReference type="EMBL" id="ODV91743.1"/>
    </source>
</evidence>
<evidence type="ECO:0000256" key="2">
    <source>
        <dbReference type="ARBA" id="ARBA00009448"/>
    </source>
</evidence>
<keyword evidence="4" id="KW-0805">Transcription regulation</keyword>
<dbReference type="Pfam" id="PF03909">
    <property type="entry name" value="BSD"/>
    <property type="match status" value="1"/>
</dbReference>
<dbReference type="InterPro" id="IPR005607">
    <property type="entry name" value="BSD_dom"/>
</dbReference>
<comment type="subcellular location">
    <subcellularLocation>
        <location evidence="1">Nucleus</location>
    </subcellularLocation>
</comment>
<dbReference type="InterPro" id="IPR013876">
    <property type="entry name" value="TFIIH_BTF_p62_N"/>
</dbReference>
<keyword evidence="5" id="KW-0804">Transcription</keyword>
<feature type="domain" description="BSD" evidence="7">
    <location>
        <begin position="185"/>
        <end position="236"/>
    </location>
</feature>
<evidence type="ECO:0000259" key="7">
    <source>
        <dbReference type="PROSITE" id="PS50858"/>
    </source>
</evidence>
<dbReference type="Gene3D" id="2.30.29.30">
    <property type="entry name" value="Pleckstrin-homology domain (PH domain)/Phosphotyrosine-binding domain (PTB)"/>
    <property type="match status" value="1"/>
</dbReference>
<reference evidence="9" key="1">
    <citation type="submission" date="2016-02" db="EMBL/GenBank/DDBJ databases">
        <title>Comparative genomics of biotechnologically important yeasts.</title>
        <authorList>
            <consortium name="DOE Joint Genome Institute"/>
            <person name="Riley R."/>
            <person name="Haridas S."/>
            <person name="Wolfe K.H."/>
            <person name="Lopes M.R."/>
            <person name="Hittinger C.T."/>
            <person name="Goker M."/>
            <person name="Salamov A."/>
            <person name="Wisecaver J."/>
            <person name="Long T.M."/>
            <person name="Aerts A.L."/>
            <person name="Barry K."/>
            <person name="Choi C."/>
            <person name="Clum A."/>
            <person name="Coughlan A.Y."/>
            <person name="Deshpande S."/>
            <person name="Douglass A.P."/>
            <person name="Hanson S.J."/>
            <person name="Klenk H.-P."/>
            <person name="Labutti K."/>
            <person name="Lapidus A."/>
            <person name="Lindquist E."/>
            <person name="Lipzen A."/>
            <person name="Meier-Kolthoff J.P."/>
            <person name="Ohm R.A."/>
            <person name="Otillar R.P."/>
            <person name="Pangilinan J."/>
            <person name="Peng Y."/>
            <person name="Rokas A."/>
            <person name="Rosa C.A."/>
            <person name="Scheuner C."/>
            <person name="Sibirny A.A."/>
            <person name="Slot J.C."/>
            <person name="Stielow J.B."/>
            <person name="Sun H."/>
            <person name="Kurtzman C.P."/>
            <person name="Blackwell M."/>
            <person name="Jeffries T.W."/>
            <person name="Grigoriev I.V."/>
        </authorList>
    </citation>
    <scope>NUCLEOTIDE SEQUENCE [LARGE SCALE GENOMIC DNA]</scope>
    <source>
        <strain evidence="9">NRRL Y-17796</strain>
    </source>
</reference>
<dbReference type="GO" id="GO:0006351">
    <property type="term" value="P:DNA-templated transcription"/>
    <property type="evidence" value="ECO:0007669"/>
    <property type="project" value="InterPro"/>
</dbReference>
<dbReference type="EMBL" id="KV453841">
    <property type="protein sequence ID" value="ODV91743.1"/>
    <property type="molecule type" value="Genomic_DNA"/>
</dbReference>
<gene>
    <name evidence="8" type="ORF">CANCADRAFT_30079</name>
</gene>
<keyword evidence="9" id="KW-1185">Reference proteome</keyword>
<dbReference type="GO" id="GO:0006289">
    <property type="term" value="P:nucleotide-excision repair"/>
    <property type="evidence" value="ECO:0007669"/>
    <property type="project" value="InterPro"/>
</dbReference>
<dbReference type="AlphaFoldDB" id="A0A1E4TJ34"/>
<evidence type="ECO:0000256" key="3">
    <source>
        <dbReference type="ARBA" id="ARBA00022737"/>
    </source>
</evidence>
<dbReference type="SUPFAM" id="SSF50729">
    <property type="entry name" value="PH domain-like"/>
    <property type="match status" value="1"/>
</dbReference>
<keyword evidence="6" id="KW-0539">Nucleus</keyword>
<evidence type="ECO:0000313" key="9">
    <source>
        <dbReference type="Proteomes" id="UP000095023"/>
    </source>
</evidence>
<dbReference type="Proteomes" id="UP000095023">
    <property type="component" value="Unassembled WGS sequence"/>
</dbReference>
<dbReference type="InterPro" id="IPR035925">
    <property type="entry name" value="BSD_dom_sf"/>
</dbReference>
<dbReference type="OrthoDB" id="360521at2759"/>
<dbReference type="PROSITE" id="PS50858">
    <property type="entry name" value="BSD"/>
    <property type="match status" value="1"/>
</dbReference>
<sequence>MVSAPALVKKEPGLLYVTETDTNWVPDGTGAGIFVALKDVAALQAKAADKKSMLRITTSSTPPATHTFTFTDNQDFETCKAALQSGIARARAGQTQVGGKSDKQDEGYAGTSDKQLLADVALQQGLLRNDDKLRQMFETVVIHGGVSATEFWSARLDLLRRQVLSNTQKRGAYNVLSSINPATGSENKINLSLSREIIKDILEMYPTVAKAYNQNVPPLSESDFWAQFFASRLFRYLRGEKLSTSDAPNPIFDKYIGHSAETIADQQPLPVSFLYNVDANEQDNSERYQAATDMTMKPDAIPSTLPMLSNINTLSARILHNVSDYSMVDPTTQAEREDALELHDLDIAPSQEYLLLKIDRAIQPALPPANGSTAATAPDTSVSTVESLEYMRKSLDPRPSLEHLADDNELYEEVIASLSKTIQARVKETTQQRPNIDAATLEEMRLTHATASEFLHHFWIDFNSGDASKAAELSKIVESLTRSNDRITAILDTVASEQRQHVLDGLEPLREGIQIALKRYQTAFVEQRD</sequence>
<name>A0A1E4TJ34_9ASCO</name>
<comment type="similarity">
    <text evidence="2">Belongs to the TFB1 family.</text>
</comment>
<dbReference type="SMART" id="SM00751">
    <property type="entry name" value="BSD"/>
    <property type="match status" value="2"/>
</dbReference>
<dbReference type="InterPro" id="IPR027079">
    <property type="entry name" value="Tfb1/GTF2H1"/>
</dbReference>
<dbReference type="PANTHER" id="PTHR12856">
    <property type="entry name" value="TRANSCRIPTION INITIATION FACTOR IIH-RELATED"/>
    <property type="match status" value="1"/>
</dbReference>
<dbReference type="GO" id="GO:0000439">
    <property type="term" value="C:transcription factor TFIIH core complex"/>
    <property type="evidence" value="ECO:0007669"/>
    <property type="project" value="InterPro"/>
</dbReference>
<evidence type="ECO:0000256" key="5">
    <source>
        <dbReference type="ARBA" id="ARBA00023163"/>
    </source>
</evidence>
<keyword evidence="3" id="KW-0677">Repeat</keyword>
<proteinExistence type="inferred from homology"/>
<evidence type="ECO:0000256" key="6">
    <source>
        <dbReference type="ARBA" id="ARBA00023242"/>
    </source>
</evidence>
<accession>A0A1E4TJ34</accession>
<protein>
    <recommendedName>
        <fullName evidence="7">BSD domain-containing protein</fullName>
    </recommendedName>
</protein>
<dbReference type="InterPro" id="IPR011993">
    <property type="entry name" value="PH-like_dom_sf"/>
</dbReference>
<organism evidence="8 9">
    <name type="scientific">Tortispora caseinolytica NRRL Y-17796</name>
    <dbReference type="NCBI Taxonomy" id="767744"/>
    <lineage>
        <taxon>Eukaryota</taxon>
        <taxon>Fungi</taxon>
        <taxon>Dikarya</taxon>
        <taxon>Ascomycota</taxon>
        <taxon>Saccharomycotina</taxon>
        <taxon>Trigonopsidomycetes</taxon>
        <taxon>Trigonopsidales</taxon>
        <taxon>Trigonopsidaceae</taxon>
        <taxon>Tortispora</taxon>
    </lineage>
</organism>
<evidence type="ECO:0000256" key="4">
    <source>
        <dbReference type="ARBA" id="ARBA00023015"/>
    </source>
</evidence>